<reference evidence="3" key="1">
    <citation type="journal article" date="2019" name="Int. J. Syst. Evol. Microbiol.">
        <title>The Global Catalogue of Microorganisms (GCM) 10K type strain sequencing project: providing services to taxonomists for standard genome sequencing and annotation.</title>
        <authorList>
            <consortium name="The Broad Institute Genomics Platform"/>
            <consortium name="The Broad Institute Genome Sequencing Center for Infectious Disease"/>
            <person name="Wu L."/>
            <person name="Ma J."/>
        </authorList>
    </citation>
    <scope>NUCLEOTIDE SEQUENCE [LARGE SCALE GENOMIC DNA]</scope>
    <source>
        <strain evidence="3">CGMCC 1.15422</strain>
    </source>
</reference>
<comment type="caution">
    <text evidence="2">The sequence shown here is derived from an EMBL/GenBank/DDBJ whole genome shotgun (WGS) entry which is preliminary data.</text>
</comment>
<keyword evidence="1" id="KW-0812">Transmembrane</keyword>
<dbReference type="RefSeq" id="WP_011711278.1">
    <property type="nucleotide sequence ID" value="NZ_BMIX01000002.1"/>
</dbReference>
<keyword evidence="1" id="KW-0472">Membrane</keyword>
<sequence length="149" mass="16872">MLKGKSYALKWMFRMSILIIALFLFQNCTVYRGSSVDINNAIQEETKAVVVTKDGEKLKFKRLLETEENFIGVTKKRQTIKYLEKNGFDFEKHGQLRNYIIDSLEINEIYPKNKPVSTIVNIGISVLSALTVLAVAGGIIFFSSWGGLD</sequence>
<evidence type="ECO:0000313" key="3">
    <source>
        <dbReference type="Proteomes" id="UP000605733"/>
    </source>
</evidence>
<keyword evidence="3" id="KW-1185">Reference proteome</keyword>
<proteinExistence type="predicted"/>
<gene>
    <name evidence="2" type="ORF">GCM10011532_10860</name>
</gene>
<feature type="transmembrane region" description="Helical" evidence="1">
    <location>
        <begin position="119"/>
        <end position="142"/>
    </location>
</feature>
<dbReference type="EMBL" id="BMIX01000002">
    <property type="protein sequence ID" value="GGG29220.1"/>
    <property type="molecule type" value="Genomic_DNA"/>
</dbReference>
<keyword evidence="1" id="KW-1133">Transmembrane helix</keyword>
<name>A0ABQ1WHH5_9FLAO</name>
<evidence type="ECO:0000256" key="1">
    <source>
        <dbReference type="SAM" id="Phobius"/>
    </source>
</evidence>
<dbReference type="Proteomes" id="UP000605733">
    <property type="component" value="Unassembled WGS sequence"/>
</dbReference>
<protein>
    <submittedName>
        <fullName evidence="2">Uncharacterized protein</fullName>
    </submittedName>
</protein>
<accession>A0ABQ1WHH5</accession>
<evidence type="ECO:0000313" key="2">
    <source>
        <dbReference type="EMBL" id="GGG29220.1"/>
    </source>
</evidence>
<organism evidence="2 3">
    <name type="scientific">Christiangramia forsetii</name>
    <dbReference type="NCBI Taxonomy" id="411153"/>
    <lineage>
        <taxon>Bacteria</taxon>
        <taxon>Pseudomonadati</taxon>
        <taxon>Bacteroidota</taxon>
        <taxon>Flavobacteriia</taxon>
        <taxon>Flavobacteriales</taxon>
        <taxon>Flavobacteriaceae</taxon>
        <taxon>Christiangramia</taxon>
    </lineage>
</organism>